<accession>F2R507</accession>
<dbReference type="OrthoDB" id="3971424at2"/>
<dbReference type="GeneID" id="51863311"/>
<feature type="region of interest" description="Disordered" evidence="2">
    <location>
        <begin position="357"/>
        <end position="380"/>
    </location>
</feature>
<protein>
    <recommendedName>
        <fullName evidence="3">FHA domain-containing protein</fullName>
    </recommendedName>
</protein>
<evidence type="ECO:0000313" key="4">
    <source>
        <dbReference type="EMBL" id="CCA56028.1"/>
    </source>
</evidence>
<dbReference type="PATRIC" id="fig|953739.5.peg.4933"/>
<dbReference type="InterPro" id="IPR008984">
    <property type="entry name" value="SMAD_FHA_dom_sf"/>
</dbReference>
<name>F2R507_STRVP</name>
<dbReference type="KEGG" id="sve:SVEN_2742"/>
<feature type="region of interest" description="Disordered" evidence="2">
    <location>
        <begin position="305"/>
        <end position="326"/>
    </location>
</feature>
<keyword evidence="5" id="KW-1185">Reference proteome</keyword>
<sequence length="380" mass="42322">MEQHLTADFERAAFLVDLSNVIRDRTLGGRPARSLHRLGRVADAAAALARDPDVQLYLVSDRSLRLGGRHEWADPTEPERLGRWVRLGLVEELGDADGRVLELCEMTGIPVISGDYFRDARLAYPWIQGNTDDFLRPVPRPDGTLVLDPRDMGVASALEISRKLEESALKEKGLLDRRRKPLSEVVRRNWRCPEPGCTLYDTERGSFALLPRMRAGIPRCEQHRQPLVDNGPRTATAQLKLMLDGELLDRFTLEDGSTVRVGRAPGPGGISLHGLVPRERTAGLSRTHVELRIAGGTIHVRDLSSYGTRRRSTARRTGPDPWTPLVPGRDHGFHGGDELELVRGVVLARSGRRFPTELAQQWRDRRPPQEPGAAAPTTFA</sequence>
<evidence type="ECO:0000256" key="1">
    <source>
        <dbReference type="ARBA" id="ARBA00022553"/>
    </source>
</evidence>
<keyword evidence="1" id="KW-0597">Phosphoprotein</keyword>
<dbReference type="PROSITE" id="PS50006">
    <property type="entry name" value="FHA_DOMAIN"/>
    <property type="match status" value="1"/>
</dbReference>
<dbReference type="Gene3D" id="2.60.200.20">
    <property type="match status" value="1"/>
</dbReference>
<evidence type="ECO:0000259" key="3">
    <source>
        <dbReference type="PROSITE" id="PS50006"/>
    </source>
</evidence>
<dbReference type="HOGENOM" id="CLU_721225_0_0_11"/>
<dbReference type="STRING" id="953739.SVEN_2742"/>
<gene>
    <name evidence="4" type="ordered locus">SVEN_2742</name>
</gene>
<dbReference type="eggNOG" id="COG1716">
    <property type="taxonomic scope" value="Bacteria"/>
</dbReference>
<evidence type="ECO:0000313" key="5">
    <source>
        <dbReference type="Proteomes" id="UP000006854"/>
    </source>
</evidence>
<dbReference type="EMBL" id="FR845719">
    <property type="protein sequence ID" value="CCA56028.1"/>
    <property type="molecule type" value="Genomic_DNA"/>
</dbReference>
<feature type="domain" description="FHA" evidence="3">
    <location>
        <begin position="259"/>
        <end position="308"/>
    </location>
</feature>
<dbReference type="InterPro" id="IPR000253">
    <property type="entry name" value="FHA_dom"/>
</dbReference>
<dbReference type="RefSeq" id="WP_015033946.1">
    <property type="nucleotide sequence ID" value="NC_018750.1"/>
</dbReference>
<evidence type="ECO:0000256" key="2">
    <source>
        <dbReference type="SAM" id="MobiDB-lite"/>
    </source>
</evidence>
<dbReference type="Proteomes" id="UP000006854">
    <property type="component" value="Chromosome"/>
</dbReference>
<dbReference type="AlphaFoldDB" id="F2R507"/>
<reference evidence="4 5" key="1">
    <citation type="journal article" date="2011" name="BMC Genomics">
        <title>Genome-wide analysis of the role of GlnR in Streptomyces venezuelae provides new insights into global nitrogen regulation in actinomycetes.</title>
        <authorList>
            <person name="Pullan S.T."/>
            <person name="Bibb M.J."/>
            <person name="Merrick M."/>
        </authorList>
    </citation>
    <scope>NUCLEOTIDE SEQUENCE [LARGE SCALE GENOMIC DNA]</scope>
    <source>
        <strain evidence="4">ATCC 10712</strain>
    </source>
</reference>
<proteinExistence type="predicted"/>
<organism evidence="4 5">
    <name type="scientific">Streptomyces venezuelae (strain ATCC 10712 / CBS 650.69 / DSM 40230 / JCM 4526 / NBRC 13096 / PD 04745)</name>
    <dbReference type="NCBI Taxonomy" id="953739"/>
    <lineage>
        <taxon>Bacteria</taxon>
        <taxon>Bacillati</taxon>
        <taxon>Actinomycetota</taxon>
        <taxon>Actinomycetes</taxon>
        <taxon>Kitasatosporales</taxon>
        <taxon>Streptomycetaceae</taxon>
        <taxon>Streptomyces</taxon>
    </lineage>
</organism>
<dbReference type="SUPFAM" id="SSF49879">
    <property type="entry name" value="SMAD/FHA domain"/>
    <property type="match status" value="1"/>
</dbReference>